<dbReference type="Gene3D" id="3.90.79.10">
    <property type="entry name" value="Nucleoside Triphosphate Pyrophosphohydrolase"/>
    <property type="match status" value="1"/>
</dbReference>
<dbReference type="AlphaFoldDB" id="A0A511VC31"/>
<organism evidence="6 7">
    <name type="scientific">Aneurinibacillus danicus</name>
    <dbReference type="NCBI Taxonomy" id="267746"/>
    <lineage>
        <taxon>Bacteria</taxon>
        <taxon>Bacillati</taxon>
        <taxon>Bacillota</taxon>
        <taxon>Bacilli</taxon>
        <taxon>Bacillales</taxon>
        <taxon>Paenibacillaceae</taxon>
        <taxon>Aneurinibacillus group</taxon>
        <taxon>Aneurinibacillus</taxon>
    </lineage>
</organism>
<dbReference type="SUPFAM" id="SSF55811">
    <property type="entry name" value="Nudix"/>
    <property type="match status" value="1"/>
</dbReference>
<accession>A0A511VC31</accession>
<evidence type="ECO:0000256" key="4">
    <source>
        <dbReference type="RuleBase" id="RU003476"/>
    </source>
</evidence>
<dbReference type="InterPro" id="IPR020084">
    <property type="entry name" value="NUDIX_hydrolase_CS"/>
</dbReference>
<dbReference type="PROSITE" id="PS51462">
    <property type="entry name" value="NUDIX"/>
    <property type="match status" value="1"/>
</dbReference>
<dbReference type="PANTHER" id="PTHR43222">
    <property type="entry name" value="NUDIX HYDROLASE 23"/>
    <property type="match status" value="1"/>
</dbReference>
<keyword evidence="7" id="KW-1185">Reference proteome</keyword>
<dbReference type="PROSITE" id="PS00893">
    <property type="entry name" value="NUDIX_BOX"/>
    <property type="match status" value="1"/>
</dbReference>
<dbReference type="PRINTS" id="PR00502">
    <property type="entry name" value="NUDIXFAMILY"/>
</dbReference>
<feature type="domain" description="Nudix hydrolase" evidence="5">
    <location>
        <begin position="36"/>
        <end position="161"/>
    </location>
</feature>
<sequence length="188" mass="21185">MEAHYCLSCGQRLEIRNIGGENRKACPGCSFVFWGNYSIGVGALIMKDEKILLVRRRQDPGKGLWTNPGGYIEQYEPIEKTIVREVFEETGITTRVNGIIALGDLPRNVHNVYLVFLMDYVEGHPQPDKVEVDDAGFFSLNDMESMNVADLTHRLARIAFQQPSYGLISDPKPIPSLPGYGLYHVQRL</sequence>
<evidence type="ECO:0000313" key="7">
    <source>
        <dbReference type="Proteomes" id="UP000321157"/>
    </source>
</evidence>
<evidence type="ECO:0000256" key="3">
    <source>
        <dbReference type="ARBA" id="ARBA00022842"/>
    </source>
</evidence>
<dbReference type="RefSeq" id="WP_146812098.1">
    <property type="nucleotide sequence ID" value="NZ_BJXX01000189.1"/>
</dbReference>
<dbReference type="EMBL" id="BJXX01000189">
    <property type="protein sequence ID" value="GEN36460.1"/>
    <property type="molecule type" value="Genomic_DNA"/>
</dbReference>
<dbReference type="InterPro" id="IPR020476">
    <property type="entry name" value="Nudix_hydrolase"/>
</dbReference>
<proteinExistence type="inferred from homology"/>
<dbReference type="Pfam" id="PF00293">
    <property type="entry name" value="NUDIX"/>
    <property type="match status" value="1"/>
</dbReference>
<keyword evidence="2 4" id="KW-0378">Hydrolase</keyword>
<evidence type="ECO:0000313" key="6">
    <source>
        <dbReference type="EMBL" id="GEN36460.1"/>
    </source>
</evidence>
<comment type="caution">
    <text evidence="6">The sequence shown here is derived from an EMBL/GenBank/DDBJ whole genome shotgun (WGS) entry which is preliminary data.</text>
</comment>
<comment type="similarity">
    <text evidence="4">Belongs to the Nudix hydrolase family.</text>
</comment>
<comment type="cofactor">
    <cofactor evidence="1">
        <name>Mg(2+)</name>
        <dbReference type="ChEBI" id="CHEBI:18420"/>
    </cofactor>
</comment>
<keyword evidence="3" id="KW-0460">Magnesium</keyword>
<evidence type="ECO:0000256" key="2">
    <source>
        <dbReference type="ARBA" id="ARBA00022801"/>
    </source>
</evidence>
<dbReference type="PANTHER" id="PTHR43222:SF2">
    <property type="entry name" value="NUDIX HYDROLASE 23, CHLOROPLASTIC"/>
    <property type="match status" value="1"/>
</dbReference>
<dbReference type="GO" id="GO:0016787">
    <property type="term" value="F:hydrolase activity"/>
    <property type="evidence" value="ECO:0007669"/>
    <property type="project" value="UniProtKB-KW"/>
</dbReference>
<name>A0A511VC31_9BACL</name>
<evidence type="ECO:0000259" key="5">
    <source>
        <dbReference type="PROSITE" id="PS51462"/>
    </source>
</evidence>
<gene>
    <name evidence="6" type="ORF">ADA01nite_39200</name>
</gene>
<dbReference type="InterPro" id="IPR000086">
    <property type="entry name" value="NUDIX_hydrolase_dom"/>
</dbReference>
<evidence type="ECO:0000256" key="1">
    <source>
        <dbReference type="ARBA" id="ARBA00001946"/>
    </source>
</evidence>
<dbReference type="InterPro" id="IPR015797">
    <property type="entry name" value="NUDIX_hydrolase-like_dom_sf"/>
</dbReference>
<protein>
    <recommendedName>
        <fullName evidence="5">Nudix hydrolase domain-containing protein</fullName>
    </recommendedName>
</protein>
<dbReference type="OrthoDB" id="9800077at2"/>
<dbReference type="Proteomes" id="UP000321157">
    <property type="component" value="Unassembled WGS sequence"/>
</dbReference>
<reference evidence="6 7" key="1">
    <citation type="submission" date="2019-07" db="EMBL/GenBank/DDBJ databases">
        <title>Whole genome shotgun sequence of Aneurinibacillus danicus NBRC 102444.</title>
        <authorList>
            <person name="Hosoyama A."/>
            <person name="Uohara A."/>
            <person name="Ohji S."/>
            <person name="Ichikawa N."/>
        </authorList>
    </citation>
    <scope>NUCLEOTIDE SEQUENCE [LARGE SCALE GENOMIC DNA]</scope>
    <source>
        <strain evidence="6 7">NBRC 102444</strain>
    </source>
</reference>